<dbReference type="FunFam" id="3.30.200.20:FF:000033">
    <property type="entry name" value="Tyrosine-protein kinase receptor"/>
    <property type="match status" value="1"/>
</dbReference>
<dbReference type="Pfam" id="PF13855">
    <property type="entry name" value="LRR_8"/>
    <property type="match status" value="1"/>
</dbReference>
<evidence type="ECO:0000256" key="19">
    <source>
        <dbReference type="ARBA" id="ARBA00022989"/>
    </source>
</evidence>
<dbReference type="SMART" id="SM00219">
    <property type="entry name" value="TyrKc"/>
    <property type="match status" value="1"/>
</dbReference>
<evidence type="ECO:0000259" key="39">
    <source>
        <dbReference type="PROSITE" id="PS50835"/>
    </source>
</evidence>
<dbReference type="InterPro" id="IPR000483">
    <property type="entry name" value="Cys-rich_flank_reg_C"/>
</dbReference>
<evidence type="ECO:0000256" key="5">
    <source>
        <dbReference type="ARBA" id="ARBA00022475"/>
    </source>
</evidence>
<dbReference type="PIRSF" id="PIRSF000615">
    <property type="entry name" value="TyrPK_CSF1-R"/>
    <property type="match status" value="1"/>
</dbReference>
<dbReference type="InterPro" id="IPR013098">
    <property type="entry name" value="Ig_I-set"/>
</dbReference>
<dbReference type="Pfam" id="PF07679">
    <property type="entry name" value="I-set"/>
    <property type="match status" value="1"/>
</dbReference>
<keyword evidence="22" id="KW-1015">Disulfide bond</keyword>
<dbReference type="GO" id="GO:0043066">
    <property type="term" value="P:negative regulation of apoptotic process"/>
    <property type="evidence" value="ECO:0007669"/>
    <property type="project" value="UniProtKB-ARBA"/>
</dbReference>
<evidence type="ECO:0000256" key="30">
    <source>
        <dbReference type="PIRSR" id="PIRSR000615-3"/>
    </source>
</evidence>
<proteinExistence type="inferred from homology"/>
<evidence type="ECO:0000256" key="36">
    <source>
        <dbReference type="SAM" id="Phobius"/>
    </source>
</evidence>
<dbReference type="CDD" id="cd05092">
    <property type="entry name" value="PTKc_TrkA"/>
    <property type="match status" value="1"/>
</dbReference>
<evidence type="ECO:0000256" key="29">
    <source>
        <dbReference type="PIRSR" id="PIRSR000615-2"/>
    </source>
</evidence>
<evidence type="ECO:0000256" key="17">
    <source>
        <dbReference type="ARBA" id="ARBA00022843"/>
    </source>
</evidence>
<keyword evidence="19 36" id="KW-1133">Transmembrane helix</keyword>
<evidence type="ECO:0000256" key="3">
    <source>
        <dbReference type="ARBA" id="ARBA00004480"/>
    </source>
</evidence>
<dbReference type="GO" id="GO:0031901">
    <property type="term" value="C:early endosome membrane"/>
    <property type="evidence" value="ECO:0007669"/>
    <property type="project" value="UniProtKB-SubCell"/>
</dbReference>
<evidence type="ECO:0000256" key="2">
    <source>
        <dbReference type="ARBA" id="ARBA00004251"/>
    </source>
</evidence>
<dbReference type="InterPro" id="IPR031635">
    <property type="entry name" value="NTRK_LRRCT"/>
</dbReference>
<dbReference type="FunFam" id="3.80.10.10:FF:000163">
    <property type="entry name" value="Tyrosine-protein kinase receptor"/>
    <property type="match status" value="1"/>
</dbReference>
<dbReference type="InterPro" id="IPR008266">
    <property type="entry name" value="Tyr_kinase_AS"/>
</dbReference>
<keyword evidence="41" id="KW-1185">Reference proteome</keyword>
<dbReference type="PANTHER" id="PTHR24416:SF370">
    <property type="entry name" value="HIGH AFFINITY NERVE GROWTH FACTOR RECEPTOR"/>
    <property type="match status" value="1"/>
</dbReference>
<feature type="region of interest" description="Disordered" evidence="35">
    <location>
        <begin position="690"/>
        <end position="718"/>
    </location>
</feature>
<accession>A0AA40HE85</accession>
<dbReference type="InterPro" id="IPR050122">
    <property type="entry name" value="RTK"/>
</dbReference>
<dbReference type="GO" id="GO:0005886">
    <property type="term" value="C:plasma membrane"/>
    <property type="evidence" value="ECO:0007669"/>
    <property type="project" value="UniProtKB-SubCell"/>
</dbReference>
<dbReference type="PROSITE" id="PS00109">
    <property type="entry name" value="PROTEIN_KINASE_TYR"/>
    <property type="match status" value="1"/>
</dbReference>
<evidence type="ECO:0000256" key="35">
    <source>
        <dbReference type="SAM" id="MobiDB-lite"/>
    </source>
</evidence>
<evidence type="ECO:0000256" key="28">
    <source>
        <dbReference type="PIRSR" id="PIRSR000615-1"/>
    </source>
</evidence>
<dbReference type="InterPro" id="IPR013783">
    <property type="entry name" value="Ig-like_fold"/>
</dbReference>
<dbReference type="InterPro" id="IPR001611">
    <property type="entry name" value="Leu-rich_rpt"/>
</dbReference>
<dbReference type="GO" id="GO:0007169">
    <property type="term" value="P:cell surface receptor protein tyrosine kinase signaling pathway"/>
    <property type="evidence" value="ECO:0007669"/>
    <property type="project" value="InterPro"/>
</dbReference>
<dbReference type="Pfam" id="PF18613">
    <property type="entry name" value="TrkA_TMD"/>
    <property type="match status" value="1"/>
</dbReference>
<feature type="transmembrane region" description="Helical" evidence="36">
    <location>
        <begin position="429"/>
        <end position="452"/>
    </location>
</feature>
<evidence type="ECO:0000256" key="21">
    <source>
        <dbReference type="ARBA" id="ARBA00023137"/>
    </source>
</evidence>
<dbReference type="Gene3D" id="3.80.10.10">
    <property type="entry name" value="Ribonuclease Inhibitor"/>
    <property type="match status" value="1"/>
</dbReference>
<keyword evidence="25" id="KW-0393">Immunoglobulin domain</keyword>
<organism evidence="40 41">
    <name type="scientific">Cnephaeus nilssonii</name>
    <name type="common">Northern bat</name>
    <name type="synonym">Eptesicus nilssonii</name>
    <dbReference type="NCBI Taxonomy" id="3371016"/>
    <lineage>
        <taxon>Eukaryota</taxon>
        <taxon>Metazoa</taxon>
        <taxon>Chordata</taxon>
        <taxon>Craniata</taxon>
        <taxon>Vertebrata</taxon>
        <taxon>Euteleostomi</taxon>
        <taxon>Mammalia</taxon>
        <taxon>Eutheria</taxon>
        <taxon>Laurasiatheria</taxon>
        <taxon>Chiroptera</taxon>
        <taxon>Yangochiroptera</taxon>
        <taxon>Vespertilionidae</taxon>
        <taxon>Cnephaeus</taxon>
    </lineage>
</organism>
<dbReference type="InterPro" id="IPR036179">
    <property type="entry name" value="Ig-like_dom_sf"/>
</dbReference>
<dbReference type="PRINTS" id="PR01940">
    <property type="entry name" value="NTKRECEPTOR1"/>
</dbReference>
<dbReference type="SMART" id="SM00082">
    <property type="entry name" value="LRRCT"/>
    <property type="match status" value="1"/>
</dbReference>
<dbReference type="PANTHER" id="PTHR24416">
    <property type="entry name" value="TYROSINE-PROTEIN KINASE RECEPTOR"/>
    <property type="match status" value="1"/>
</dbReference>
<keyword evidence="8" id="KW-0808">Transferase</keyword>
<evidence type="ECO:0000256" key="15">
    <source>
        <dbReference type="ARBA" id="ARBA00022782"/>
    </source>
</evidence>
<evidence type="ECO:0000256" key="27">
    <source>
        <dbReference type="ARBA" id="ARBA00051243"/>
    </source>
</evidence>
<evidence type="ECO:0000256" key="11">
    <source>
        <dbReference type="ARBA" id="ARBA00022737"/>
    </source>
</evidence>
<evidence type="ECO:0000256" key="25">
    <source>
        <dbReference type="ARBA" id="ARBA00023319"/>
    </source>
</evidence>
<keyword evidence="30" id="KW-0479">Metal-binding</keyword>
<keyword evidence="16 29" id="KW-0067">ATP-binding</keyword>
<keyword evidence="18" id="KW-0524">Neurogenesis</keyword>
<keyword evidence="14" id="KW-0418">Kinase</keyword>
<dbReference type="InterPro" id="IPR007110">
    <property type="entry name" value="Ig-like_dom"/>
</dbReference>
<dbReference type="GO" id="GO:0055038">
    <property type="term" value="C:recycling endosome membrane"/>
    <property type="evidence" value="ECO:0007669"/>
    <property type="project" value="UniProtKB-SubCell"/>
</dbReference>
<keyword evidence="21" id="KW-0829">Tyrosine-protein kinase</keyword>
<evidence type="ECO:0000313" key="40">
    <source>
        <dbReference type="EMBL" id="KAK1329202.1"/>
    </source>
</evidence>
<keyword evidence="4" id="KW-0217">Developmental protein</keyword>
<evidence type="ECO:0000256" key="31">
    <source>
        <dbReference type="PIRSR" id="PIRSR620777-51"/>
    </source>
</evidence>
<dbReference type="Pfam" id="PF16920">
    <property type="entry name" value="LRRCT_2"/>
    <property type="match status" value="1"/>
</dbReference>
<dbReference type="InterPro" id="IPR000719">
    <property type="entry name" value="Prot_kinase_dom"/>
</dbReference>
<name>A0AA40HE85_CNENI</name>
<evidence type="ECO:0000256" key="24">
    <source>
        <dbReference type="ARBA" id="ARBA00023180"/>
    </source>
</evidence>
<feature type="signal peptide" evidence="37">
    <location>
        <begin position="1"/>
        <end position="33"/>
    </location>
</feature>
<keyword evidence="6 34" id="KW-0597">Phosphoprotein</keyword>
<keyword evidence="12 29" id="KW-0547">Nucleotide-binding</keyword>
<feature type="binding site" evidence="29">
    <location>
        <begin position="930"/>
        <end position="937"/>
    </location>
    <ligand>
        <name>ATP</name>
        <dbReference type="ChEBI" id="CHEBI:30616"/>
    </ligand>
</feature>
<evidence type="ECO:0000256" key="26">
    <source>
        <dbReference type="ARBA" id="ARBA00037817"/>
    </source>
</evidence>
<sequence length="1209" mass="132326">MLRGGRRGQLRGHCPAMGPGRLLLWLMLASAGAAPCPDVCCRLGPSVLRCTRAGALDSLRHLQDPEKLTELYIENEQHLQRLELHHLRGLGELRNLTIVNSGLRRVEPDAFHFTPRLRRLNLSFNALDSLSWKTVQGLSLQELVLSGNPLRCSCALRWLQRWEEEGLGGVQKLQCLGQEPSALLSNTSCGVPMLKVQTPNASVGVGDDVVLQCQVEGQNVTETGWIVTELEESATVVQSGNRTSLGLTLANVTSDLNRKNVTCWAENEVGRTEVSVQVNVSFPASVQLHPAVEQHHWCIPFSVDGQPAPSLRWLFNGSVLNETSFIFTEFMEPVEPAANETVRHGCLRLNQPTHVNNGNYTLLATNPRARPRPPSWPPSWTTLSSSTLRTPSLTLESPVPDREEWSSVLQLYTNSTSRDPVEKKDEMPFGVSVAVGLAVFACLFVSTLFLVLNKCGRRNKFGINRPAVLAPEDGLAMSLHFMTLGGSSLSPTEGKGSGLQGHIIENPQYFSDACEGLCWAKGGGKFTHMHVYRSPCVITFAYPRPEQAFPSTTAPVSPSPPPSTPSPPPSTPSPPLSTPSPPPSTPSPPLSTPSPPLSTPSPPLSHHHHPCLTITTPVYTITTPVYTITTPVYTITTPVYSITTPVYTITTPVYSITTPVYSITTPVYTITTPVYSTTTLVYTITIPVSPSPPQSTPSPPPSTPSPPPSTPSPPLSTPSPPCLTITTPVYSTTTPIYTITTPIYTITTPSTPSPPLSTPSPPCLTITTPVYSTTTPIYTITTPIYTITTPVYSITTPVYSITTPVYSITTPVYTITTPIYTITTPVYSITTPVYSTTTPVYTITTPVYSITTPVYSITTPVYTITTPVYSTTTPVYIITTPVYTIATPVYSTTTPVYTITTPVSPQHGACHSPGVCHIKRRDIVLKWELGEGAFGKVFLAECHNLLPEQDKTLVAVKVLKEVSESARQDFQREAELLTMLQHQHIVRFFGVCTEGRPLLMVFEYMRHGDLNRFLRSHGPDAKLLAGGEDVAPGPLGLGQLLAVASQVAAGMVYLAGLHFVHRDLATRNCLVGQGLVVKIGDFGMSRDIYSTDYYRVGGRTMLPIRWMPPESILYRKFTTESDVWSFGVLLWEIFTFGKQPWYQLSNSEAIECITQGRELERPRACPPEVYAIMQGCWQREPQQRHSIKDVHARLQALVQAPPVYLDVLG</sequence>
<feature type="binding site" evidence="31">
    <location>
        <begin position="929"/>
        <end position="937"/>
    </location>
    <ligand>
        <name>ATP</name>
        <dbReference type="ChEBI" id="CHEBI:30616"/>
    </ligand>
</feature>
<dbReference type="InterPro" id="IPR017441">
    <property type="entry name" value="Protein_kinase_ATP_BS"/>
</dbReference>
<dbReference type="PRINTS" id="PR00109">
    <property type="entry name" value="TYRKINASE"/>
</dbReference>
<keyword evidence="30" id="KW-0460">Magnesium</keyword>
<feature type="region of interest" description="Disordered" evidence="35">
    <location>
        <begin position="549"/>
        <end position="606"/>
    </location>
</feature>
<evidence type="ECO:0000259" key="38">
    <source>
        <dbReference type="PROSITE" id="PS50011"/>
    </source>
</evidence>
<dbReference type="FunFam" id="2.60.40.10:FF:000664">
    <property type="entry name" value="Tyrosine-protein kinase receptor"/>
    <property type="match status" value="1"/>
</dbReference>
<dbReference type="PROSITE" id="PS00239">
    <property type="entry name" value="RECEPTOR_TYR_KIN_II"/>
    <property type="match status" value="1"/>
</dbReference>
<keyword evidence="20 36" id="KW-0472">Membrane</keyword>
<dbReference type="InterPro" id="IPR032675">
    <property type="entry name" value="LRR_dom_sf"/>
</dbReference>
<keyword evidence="9 34" id="KW-0812">Transmembrane</keyword>
<evidence type="ECO:0000313" key="41">
    <source>
        <dbReference type="Proteomes" id="UP001177744"/>
    </source>
</evidence>
<dbReference type="GO" id="GO:0010976">
    <property type="term" value="P:positive regulation of neuron projection development"/>
    <property type="evidence" value="ECO:0007669"/>
    <property type="project" value="TreeGrafter"/>
</dbReference>
<dbReference type="GO" id="GO:0005030">
    <property type="term" value="F:neurotrophin receptor activity"/>
    <property type="evidence" value="ECO:0007669"/>
    <property type="project" value="InterPro"/>
</dbReference>
<evidence type="ECO:0000256" key="32">
    <source>
        <dbReference type="PIRSR" id="PIRSR620777-52"/>
    </source>
</evidence>
<evidence type="ECO:0000256" key="13">
    <source>
        <dbReference type="ARBA" id="ARBA00022753"/>
    </source>
</evidence>
<evidence type="ECO:0000256" key="7">
    <source>
        <dbReference type="ARBA" id="ARBA00022614"/>
    </source>
</evidence>
<evidence type="ECO:0000256" key="12">
    <source>
        <dbReference type="ARBA" id="ARBA00022741"/>
    </source>
</evidence>
<dbReference type="Proteomes" id="UP001177744">
    <property type="component" value="Unassembled WGS sequence"/>
</dbReference>
<evidence type="ECO:0000256" key="22">
    <source>
        <dbReference type="ARBA" id="ARBA00023157"/>
    </source>
</evidence>
<evidence type="ECO:0000256" key="8">
    <source>
        <dbReference type="ARBA" id="ARBA00022679"/>
    </source>
</evidence>
<comment type="catalytic activity">
    <reaction evidence="27 34">
        <text>L-tyrosyl-[protein] + ATP = O-phospho-L-tyrosyl-[protein] + ADP + H(+)</text>
        <dbReference type="Rhea" id="RHEA:10596"/>
        <dbReference type="Rhea" id="RHEA-COMP:10136"/>
        <dbReference type="Rhea" id="RHEA-COMP:20101"/>
        <dbReference type="ChEBI" id="CHEBI:15378"/>
        <dbReference type="ChEBI" id="CHEBI:30616"/>
        <dbReference type="ChEBI" id="CHEBI:46858"/>
        <dbReference type="ChEBI" id="CHEBI:61978"/>
        <dbReference type="ChEBI" id="CHEBI:456216"/>
        <dbReference type="EC" id="2.7.10.1"/>
    </reaction>
</comment>
<evidence type="ECO:0000256" key="4">
    <source>
        <dbReference type="ARBA" id="ARBA00022473"/>
    </source>
</evidence>
<feature type="binding site" evidence="29">
    <location>
        <position position="1067"/>
    </location>
    <ligand>
        <name>ATP</name>
        <dbReference type="ChEBI" id="CHEBI:30616"/>
    </ligand>
</feature>
<dbReference type="InterPro" id="IPR020461">
    <property type="entry name" value="NTRK1"/>
</dbReference>
<dbReference type="GO" id="GO:0038180">
    <property type="term" value="P:nerve growth factor signaling pathway"/>
    <property type="evidence" value="ECO:0007669"/>
    <property type="project" value="UniProtKB-ARBA"/>
</dbReference>
<dbReference type="FunFam" id="2.60.40.10:FF:000522">
    <property type="entry name" value="Tyrosine-protein kinase receptor"/>
    <property type="match status" value="1"/>
</dbReference>
<evidence type="ECO:0000256" key="34">
    <source>
        <dbReference type="RuleBase" id="RU000312"/>
    </source>
</evidence>
<keyword evidence="23 34" id="KW-0675">Receptor</keyword>
<comment type="caution">
    <text evidence="40">The sequence shown here is derived from an EMBL/GenBank/DDBJ whole genome shotgun (WGS) entry which is preliminary data.</text>
</comment>
<protein>
    <recommendedName>
        <fullName evidence="34">Tyrosine-protein kinase receptor</fullName>
        <ecNumber evidence="34">2.7.10.1</ecNumber>
    </recommendedName>
</protein>
<feature type="site" description="Interaction with SHC1" evidence="32">
    <location>
        <position position="890"/>
    </location>
</feature>
<evidence type="ECO:0000256" key="37">
    <source>
        <dbReference type="SAM" id="SignalP"/>
    </source>
</evidence>
<dbReference type="PROSITE" id="PS50835">
    <property type="entry name" value="IG_LIKE"/>
    <property type="match status" value="1"/>
</dbReference>
<feature type="compositionally biased region" description="Pro residues" evidence="35">
    <location>
        <begin position="557"/>
        <end position="603"/>
    </location>
</feature>
<evidence type="ECO:0000256" key="10">
    <source>
        <dbReference type="ARBA" id="ARBA00022729"/>
    </source>
</evidence>
<keyword evidence="7" id="KW-0433">Leucine-rich repeat</keyword>
<feature type="site" description="Interaction with PLCG1" evidence="32">
    <location>
        <position position="1204"/>
    </location>
</feature>
<dbReference type="InterPro" id="IPR040665">
    <property type="entry name" value="TrkA_TMD"/>
</dbReference>
<dbReference type="FunFam" id="1.10.510.10:FF:000034">
    <property type="entry name" value="Tyrosine-protein kinase receptor"/>
    <property type="match status" value="1"/>
</dbReference>
<feature type="domain" description="Ig-like" evidence="39">
    <location>
        <begin position="192"/>
        <end position="281"/>
    </location>
</feature>
<evidence type="ECO:0000256" key="1">
    <source>
        <dbReference type="ARBA" id="ARBA00004158"/>
    </source>
</evidence>
<feature type="domain" description="Protein kinase" evidence="38">
    <location>
        <begin position="923"/>
        <end position="1194"/>
    </location>
</feature>
<reference evidence="40" key="1">
    <citation type="submission" date="2023-06" db="EMBL/GenBank/DDBJ databases">
        <title>Reference genome for the Northern bat (Eptesicus nilssonii), a most northern bat species.</title>
        <authorList>
            <person name="Laine V.N."/>
            <person name="Pulliainen A.T."/>
            <person name="Lilley T.M."/>
        </authorList>
    </citation>
    <scope>NUCLEOTIDE SEQUENCE</scope>
    <source>
        <strain evidence="40">BLF_Eptnil</strain>
        <tissue evidence="40">Kidney</tissue>
    </source>
</reference>
<evidence type="ECO:0000256" key="20">
    <source>
        <dbReference type="ARBA" id="ARBA00023136"/>
    </source>
</evidence>
<gene>
    <name evidence="40" type="ORF">QTO34_011382</name>
</gene>
<feature type="binding site" evidence="29">
    <location>
        <begin position="1003"/>
        <end position="1009"/>
    </location>
    <ligand>
        <name>ATP</name>
        <dbReference type="ChEBI" id="CHEBI:30616"/>
    </ligand>
</feature>
<evidence type="ECO:0000256" key="6">
    <source>
        <dbReference type="ARBA" id="ARBA00022553"/>
    </source>
</evidence>
<dbReference type="SUPFAM" id="SSF48726">
    <property type="entry name" value="Immunoglobulin"/>
    <property type="match status" value="2"/>
</dbReference>
<dbReference type="PRINTS" id="PR01939">
    <property type="entry name" value="NTKRECEPTOR"/>
</dbReference>
<dbReference type="InterPro" id="IPR020777">
    <property type="entry name" value="NTRK"/>
</dbReference>
<comment type="similarity">
    <text evidence="34">Belongs to the protein kinase superfamily. Tyr protein kinase family. Insulin receptor subfamily.</text>
</comment>
<dbReference type="InterPro" id="IPR001245">
    <property type="entry name" value="Ser-Thr/Tyr_kinase_cat_dom"/>
</dbReference>
<dbReference type="SUPFAM" id="SSF52058">
    <property type="entry name" value="L domain-like"/>
    <property type="match status" value="1"/>
</dbReference>
<dbReference type="GO" id="GO:0004714">
    <property type="term" value="F:transmembrane receptor protein tyrosine kinase activity"/>
    <property type="evidence" value="ECO:0007669"/>
    <property type="project" value="UniProtKB-EC"/>
</dbReference>
<dbReference type="InterPro" id="IPR020635">
    <property type="entry name" value="Tyr_kinase_cat_dom"/>
</dbReference>
<dbReference type="GO" id="GO:0046872">
    <property type="term" value="F:metal ion binding"/>
    <property type="evidence" value="ECO:0007669"/>
    <property type="project" value="UniProtKB-KW"/>
</dbReference>
<dbReference type="PROSITE" id="PS00107">
    <property type="entry name" value="PROTEIN_KINASE_ATP"/>
    <property type="match status" value="1"/>
</dbReference>
<keyword evidence="17" id="KW-0832">Ubl conjugation</keyword>
<feature type="active site" description="Proton acceptor" evidence="28">
    <location>
        <position position="1063"/>
    </location>
</feature>
<keyword evidence="24" id="KW-0325">Glycoprotein</keyword>
<dbReference type="SUPFAM" id="SSF56112">
    <property type="entry name" value="Protein kinase-like (PK-like)"/>
    <property type="match status" value="1"/>
</dbReference>
<dbReference type="GO" id="GO:0051897">
    <property type="term" value="P:positive regulation of phosphatidylinositol 3-kinase/protein kinase B signal transduction"/>
    <property type="evidence" value="ECO:0007669"/>
    <property type="project" value="TreeGrafter"/>
</dbReference>
<dbReference type="Gene3D" id="1.10.510.10">
    <property type="entry name" value="Transferase(Phosphotransferase) domain 1"/>
    <property type="match status" value="1"/>
</dbReference>
<dbReference type="GO" id="GO:0005524">
    <property type="term" value="F:ATP binding"/>
    <property type="evidence" value="ECO:0007669"/>
    <property type="project" value="UniProtKB-UniRule"/>
</dbReference>
<keyword evidence="13" id="KW-0967">Endosome</keyword>
<dbReference type="InterPro" id="IPR002011">
    <property type="entry name" value="Tyr_kinase_rcpt_2_CS"/>
</dbReference>
<dbReference type="GO" id="GO:0043121">
    <property type="term" value="F:neurotrophin binding"/>
    <property type="evidence" value="ECO:0007669"/>
    <property type="project" value="TreeGrafter"/>
</dbReference>
<feature type="binding site" evidence="30">
    <location>
        <position position="1068"/>
    </location>
    <ligand>
        <name>Mg(2+)</name>
        <dbReference type="ChEBI" id="CHEBI:18420"/>
    </ligand>
</feature>
<evidence type="ECO:0000256" key="9">
    <source>
        <dbReference type="ARBA" id="ARBA00022692"/>
    </source>
</evidence>
<dbReference type="Gene3D" id="3.30.200.20">
    <property type="entry name" value="Phosphorylase Kinase, domain 1"/>
    <property type="match status" value="1"/>
</dbReference>
<evidence type="ECO:0000256" key="33">
    <source>
        <dbReference type="PROSITE-ProRule" id="PRU10141"/>
    </source>
</evidence>
<dbReference type="AlphaFoldDB" id="A0AA40HE85"/>
<dbReference type="PROSITE" id="PS50011">
    <property type="entry name" value="PROTEIN_KINASE_DOM"/>
    <property type="match status" value="1"/>
</dbReference>
<dbReference type="EMBL" id="JAULJE010000022">
    <property type="protein sequence ID" value="KAK1329202.1"/>
    <property type="molecule type" value="Genomic_DNA"/>
</dbReference>
<keyword evidence="11" id="KW-0677">Repeat</keyword>
<evidence type="ECO:0000256" key="14">
    <source>
        <dbReference type="ARBA" id="ARBA00022777"/>
    </source>
</evidence>
<comment type="subcellular location">
    <subcellularLocation>
        <location evidence="2">Cell membrane</location>
        <topology evidence="2">Single-pass type I membrane protein</topology>
    </subcellularLocation>
    <subcellularLocation>
        <location evidence="1">Early endosome membrane</location>
        <topology evidence="1">Single-pass type I membrane protein</topology>
    </subcellularLocation>
    <subcellularLocation>
        <location evidence="26">Late endosome membrane</location>
        <topology evidence="26">Single-pass type I membrane protein</topology>
    </subcellularLocation>
    <subcellularLocation>
        <location evidence="3">Recycling endosome membrane</location>
        <topology evidence="3">Single-pass type I membrane protein</topology>
    </subcellularLocation>
</comment>
<dbReference type="GO" id="GO:0031175">
    <property type="term" value="P:neuron projection development"/>
    <property type="evidence" value="ECO:0007669"/>
    <property type="project" value="UniProtKB-ARBA"/>
</dbReference>
<evidence type="ECO:0000256" key="18">
    <source>
        <dbReference type="ARBA" id="ARBA00022902"/>
    </source>
</evidence>
<feature type="binding site" evidence="30">
    <location>
        <position position="1081"/>
    </location>
    <ligand>
        <name>Mg(2+)</name>
        <dbReference type="ChEBI" id="CHEBI:18420"/>
    </ligand>
</feature>
<keyword evidence="5" id="KW-1003">Cell membrane</keyword>
<feature type="binding site" evidence="29 33">
    <location>
        <position position="957"/>
    </location>
    <ligand>
        <name>ATP</name>
        <dbReference type="ChEBI" id="CHEBI:30616"/>
    </ligand>
</feature>
<keyword evidence="10 37" id="KW-0732">Signal</keyword>
<dbReference type="Pfam" id="PF07714">
    <property type="entry name" value="PK_Tyr_Ser-Thr"/>
    <property type="match status" value="1"/>
</dbReference>
<dbReference type="InterPro" id="IPR011009">
    <property type="entry name" value="Kinase-like_dom_sf"/>
</dbReference>
<dbReference type="Gene3D" id="2.60.40.10">
    <property type="entry name" value="Immunoglobulins"/>
    <property type="match status" value="2"/>
</dbReference>
<dbReference type="GO" id="GO:0043235">
    <property type="term" value="C:receptor complex"/>
    <property type="evidence" value="ECO:0007669"/>
    <property type="project" value="TreeGrafter"/>
</dbReference>
<evidence type="ECO:0000256" key="23">
    <source>
        <dbReference type="ARBA" id="ARBA00023170"/>
    </source>
</evidence>
<dbReference type="GO" id="GO:0031902">
    <property type="term" value="C:late endosome membrane"/>
    <property type="evidence" value="ECO:0007669"/>
    <property type="project" value="UniProtKB-SubCell"/>
</dbReference>
<evidence type="ECO:0000256" key="16">
    <source>
        <dbReference type="ARBA" id="ARBA00022840"/>
    </source>
</evidence>
<dbReference type="EC" id="2.7.10.1" evidence="34"/>
<keyword evidence="15" id="KW-0221">Differentiation</keyword>
<dbReference type="GO" id="GO:0030424">
    <property type="term" value="C:axon"/>
    <property type="evidence" value="ECO:0007669"/>
    <property type="project" value="TreeGrafter"/>
</dbReference>
<feature type="chain" id="PRO_5041408232" description="Tyrosine-protein kinase receptor" evidence="37">
    <location>
        <begin position="34"/>
        <end position="1209"/>
    </location>
</feature>